<dbReference type="STRING" id="43265.A0A545UTB3"/>
<dbReference type="EMBL" id="SPUK01000014">
    <property type="protein sequence ID" value="TQV92707.1"/>
    <property type="molecule type" value="Genomic_DNA"/>
</dbReference>
<feature type="region of interest" description="Disordered" evidence="1">
    <location>
        <begin position="251"/>
        <end position="582"/>
    </location>
</feature>
<keyword evidence="2" id="KW-0482">Metalloprotease</keyword>
<dbReference type="GO" id="GO:0008237">
    <property type="term" value="F:metallopeptidase activity"/>
    <property type="evidence" value="ECO:0007669"/>
    <property type="project" value="UniProtKB-KW"/>
</dbReference>
<dbReference type="OrthoDB" id="4921980at2759"/>
<reference evidence="2 3" key="1">
    <citation type="journal article" date="2019" name="Appl. Microbiol. Biotechnol.">
        <title>Genome sequence of Isaria javanica and comparative genome analysis insights into family S53 peptidase evolution in fungal entomopathogens.</title>
        <authorList>
            <person name="Lin R."/>
            <person name="Zhang X."/>
            <person name="Xin B."/>
            <person name="Zou M."/>
            <person name="Gao Y."/>
            <person name="Qin F."/>
            <person name="Hu Q."/>
            <person name="Xie B."/>
            <person name="Cheng X."/>
        </authorList>
    </citation>
    <scope>NUCLEOTIDE SEQUENCE [LARGE SCALE GENOMIC DNA]</scope>
    <source>
        <strain evidence="2 3">IJ1G</strain>
    </source>
</reference>
<feature type="compositionally biased region" description="Low complexity" evidence="1">
    <location>
        <begin position="253"/>
        <end position="264"/>
    </location>
</feature>
<protein>
    <submittedName>
        <fullName evidence="2">Metalloprotease 1</fullName>
    </submittedName>
</protein>
<feature type="compositionally biased region" description="Polar residues" evidence="1">
    <location>
        <begin position="529"/>
        <end position="538"/>
    </location>
</feature>
<name>A0A545UTB3_9HYPO</name>
<evidence type="ECO:0000256" key="1">
    <source>
        <dbReference type="SAM" id="MobiDB-lite"/>
    </source>
</evidence>
<feature type="compositionally biased region" description="Polar residues" evidence="1">
    <location>
        <begin position="507"/>
        <end position="521"/>
    </location>
</feature>
<evidence type="ECO:0000313" key="3">
    <source>
        <dbReference type="Proteomes" id="UP000315783"/>
    </source>
</evidence>
<sequence>MSAASLAFPFDFRDHSAHSCGTETLSTGENGELFARQNSQPDDGETLDLGCIVHLCCGQGGNCPSEDTIQKGVEEMNSYLDGAKIKFHLENVSQVESARCTAGLNNDNAMAALKAEFRKGNSSTLNLVYVQTNQGGGTKGQCTVPPAGTAPTSKDDGCVIAADTLPSGRRTGSITTTHEVGHWLSLVHSDQPTQTGPSGLVGRLYGGLFGRQTPTKDANVMQSTSHPGERYSFNQAQFKQMRVEARARLSGKNAPGAGQNAGSQPPGGPGGNPSPGGGIGGNPGPGTGQNNPGGDQNPGFQPPHHPGGNPSPGGGIGGNPGPGTGQNNPGGGQNPGFQPPHRPGGNPSPGGGIGANPGTITGQNGPGGGQNTGFQPPHHPGGSPSPGGGIGANPGSVTGQNGPGGGQNAGFQPTHGSGGNYPSSGSGMGDIAGDVTGQNGPGGGQNAGFQPTHGSGGNYLSSGSGMGDIAGDVTGKPSSNIHDQSPGSHFISGDGQNDSPEPIPASYPNNRPENGVWSVSGTRPDHQSNDQSTGFNGLSTGGNGQFTGINSQLSGGNDRSTGGNSQFPGGQVVSNGKRVISD</sequence>
<gene>
    <name evidence="2" type="ORF">IF1G_08631</name>
</gene>
<comment type="caution">
    <text evidence="2">The sequence shown here is derived from an EMBL/GenBank/DDBJ whole genome shotgun (WGS) entry which is preliminary data.</text>
</comment>
<dbReference type="Pfam" id="PF13582">
    <property type="entry name" value="Reprolysin_3"/>
    <property type="match status" value="1"/>
</dbReference>
<accession>A0A545UTB3</accession>
<feature type="compositionally biased region" description="Low complexity" evidence="1">
    <location>
        <begin position="372"/>
        <end position="382"/>
    </location>
</feature>
<feature type="compositionally biased region" description="Gly residues" evidence="1">
    <location>
        <begin position="310"/>
        <end position="334"/>
    </location>
</feature>
<organism evidence="2 3">
    <name type="scientific">Cordyceps javanica</name>
    <dbReference type="NCBI Taxonomy" id="43265"/>
    <lineage>
        <taxon>Eukaryota</taxon>
        <taxon>Fungi</taxon>
        <taxon>Dikarya</taxon>
        <taxon>Ascomycota</taxon>
        <taxon>Pezizomycotina</taxon>
        <taxon>Sordariomycetes</taxon>
        <taxon>Hypocreomycetidae</taxon>
        <taxon>Hypocreales</taxon>
        <taxon>Cordycipitaceae</taxon>
        <taxon>Cordyceps</taxon>
    </lineage>
</organism>
<dbReference type="AlphaFoldDB" id="A0A545UTB3"/>
<dbReference type="InterPro" id="IPR024079">
    <property type="entry name" value="MetalloPept_cat_dom_sf"/>
</dbReference>
<keyword evidence="2" id="KW-0645">Protease</keyword>
<feature type="compositionally biased region" description="Polar residues" evidence="1">
    <location>
        <begin position="546"/>
        <end position="574"/>
    </location>
</feature>
<feature type="compositionally biased region" description="Low complexity" evidence="1">
    <location>
        <begin position="288"/>
        <end position="299"/>
    </location>
</feature>
<evidence type="ECO:0000313" key="2">
    <source>
        <dbReference type="EMBL" id="TQV92707.1"/>
    </source>
</evidence>
<keyword evidence="3" id="KW-1185">Reference proteome</keyword>
<dbReference type="GO" id="GO:0006508">
    <property type="term" value="P:proteolysis"/>
    <property type="evidence" value="ECO:0007669"/>
    <property type="project" value="UniProtKB-KW"/>
</dbReference>
<dbReference type="SUPFAM" id="SSF55486">
    <property type="entry name" value="Metalloproteases ('zincins'), catalytic domain"/>
    <property type="match status" value="1"/>
</dbReference>
<proteinExistence type="predicted"/>
<dbReference type="Gene3D" id="3.40.390.10">
    <property type="entry name" value="Collagenase (Catalytic Domain)"/>
    <property type="match status" value="1"/>
</dbReference>
<feature type="compositionally biased region" description="Polar residues" evidence="1">
    <location>
        <begin position="476"/>
        <end position="487"/>
    </location>
</feature>
<feature type="compositionally biased region" description="Gly residues" evidence="1">
    <location>
        <begin position="269"/>
        <end position="287"/>
    </location>
</feature>
<keyword evidence="2" id="KW-0378">Hydrolase</keyword>
<dbReference type="Proteomes" id="UP000315783">
    <property type="component" value="Unassembled WGS sequence"/>
</dbReference>